<feature type="region of interest" description="Disordered" evidence="1">
    <location>
        <begin position="1"/>
        <end position="25"/>
    </location>
</feature>
<dbReference type="GO" id="GO:0000470">
    <property type="term" value="P:maturation of LSU-rRNA"/>
    <property type="evidence" value="ECO:0007669"/>
    <property type="project" value="TreeGrafter"/>
</dbReference>
<gene>
    <name evidence="2" type="ORF">PFL1_06356</name>
</gene>
<dbReference type="GO" id="GO:0000460">
    <property type="term" value="P:maturation of 5.8S rRNA"/>
    <property type="evidence" value="ECO:0007669"/>
    <property type="project" value="TreeGrafter"/>
</dbReference>
<dbReference type="GeneID" id="19320434"/>
<dbReference type="OrthoDB" id="10263222at2759"/>
<dbReference type="EMBL" id="KE361647">
    <property type="protein sequence ID" value="EPQ26148.1"/>
    <property type="molecule type" value="Genomic_DNA"/>
</dbReference>
<dbReference type="eggNOG" id="KOG2425">
    <property type="taxonomic scope" value="Eukaryota"/>
</dbReference>
<accession>A0A061H1F6</accession>
<dbReference type="GO" id="GO:0090730">
    <property type="term" value="C:Las1 complex"/>
    <property type="evidence" value="ECO:0007669"/>
    <property type="project" value="InterPro"/>
</dbReference>
<dbReference type="HOGENOM" id="CLU_031483_0_0_1"/>
<dbReference type="AlphaFoldDB" id="A0A061H1F6"/>
<protein>
    <recommendedName>
        <fullName evidence="4">Las1-domain-containing protein</fullName>
    </recommendedName>
</protein>
<evidence type="ECO:0000256" key="1">
    <source>
        <dbReference type="SAM" id="MobiDB-lite"/>
    </source>
</evidence>
<dbReference type="Proteomes" id="UP000053664">
    <property type="component" value="Unassembled WGS sequence"/>
</dbReference>
<dbReference type="PANTHER" id="PTHR15002">
    <property type="entry name" value="RIBOSOMAL BIOGENESIS PROTEIN LAS1L"/>
    <property type="match status" value="1"/>
</dbReference>
<proteinExistence type="predicted"/>
<name>A0A061H1F6_9BASI</name>
<evidence type="ECO:0000313" key="2">
    <source>
        <dbReference type="EMBL" id="EPQ26148.1"/>
    </source>
</evidence>
<dbReference type="RefSeq" id="XP_007882088.1">
    <property type="nucleotide sequence ID" value="XM_007883897.1"/>
</dbReference>
<sequence>MQRIALGDGFSSPSPPSSSSAAYSSPLERIGGGAELGIRMNYTMAITRFVNSIVDSYQSGNFAQSIAAIAARIGLPHWFVELRHAGTHEDLPSLTVCREATRAALEWLHRNFWAPTLFAQQNGRDENAAPSTSSEVASTIVQVRAAPSDEQQRKERSDALEQIRTLVKSYKKLGKAIVRDNSLAGRQRADVVRLFKGIYSWTTSRMMVAGAPSKLIASRMGRKRTREEIEDESAWADDTNGYDAELVRAANKDLIDALLKPGGIVPLSKAKRVRASAQADAIVLPSELEETWSPLIAYLRANLGLPFLTVLFEELIASLAYSAPETPESASDGSSSRAEGEDEDWRRDAWIQPTYKKTAEAWLRHLIVVDGQMMGEDVTEIHRGAAKTLEMAVIEQCLRLPAEGTISLLRLVGSLSDRLSAAIAPLLPVLESSVSLGVSDLFAKAETAEAEVRTASAEAGDDSGAAPSAAAAAAESASATAASASDAEGAQAVAVEVAPSDDTGAGDGADAQAVAETGFEGELAEMEARLEQLHRSSADAERHGTRALLTGAAGSGGDGNDGGDAAAAVAAMSELPAGWARAGPRWTPTPIGCLEGRVPALSLAF</sequence>
<organism evidence="2 3">
    <name type="scientific">Pseudozyma flocculosa PF-1</name>
    <dbReference type="NCBI Taxonomy" id="1277687"/>
    <lineage>
        <taxon>Eukaryota</taxon>
        <taxon>Fungi</taxon>
        <taxon>Dikarya</taxon>
        <taxon>Basidiomycota</taxon>
        <taxon>Ustilaginomycotina</taxon>
        <taxon>Ustilaginomycetes</taxon>
        <taxon>Ustilaginales</taxon>
        <taxon>Ustilaginaceae</taxon>
        <taxon>Pseudozyma</taxon>
    </lineage>
</organism>
<dbReference type="GO" id="GO:0030687">
    <property type="term" value="C:preribosome, large subunit precursor"/>
    <property type="evidence" value="ECO:0007669"/>
    <property type="project" value="TreeGrafter"/>
</dbReference>
<dbReference type="KEGG" id="pfp:PFL1_06356"/>
<reference evidence="2 3" key="1">
    <citation type="journal article" date="2013" name="Plant Cell">
        <title>The transition from a phytopathogenic smut ancestor to an anamorphic biocontrol agent deciphered by comparative whole-genome analysis.</title>
        <authorList>
            <person name="Lefebvre F."/>
            <person name="Joly D.L."/>
            <person name="Labbe C."/>
            <person name="Teichmann B."/>
            <person name="Linning R."/>
            <person name="Belzile F."/>
            <person name="Bakkeren G."/>
            <person name="Belanger R.R."/>
        </authorList>
    </citation>
    <scope>NUCLEOTIDE SEQUENCE [LARGE SCALE GENOMIC DNA]</scope>
    <source>
        <strain evidence="2 3">PF-1</strain>
    </source>
</reference>
<dbReference type="Pfam" id="PF04031">
    <property type="entry name" value="Las1"/>
    <property type="match status" value="1"/>
</dbReference>
<dbReference type="InterPro" id="IPR007174">
    <property type="entry name" value="Las1"/>
</dbReference>
<dbReference type="PANTHER" id="PTHR15002:SF0">
    <property type="entry name" value="RIBOSOMAL BIOGENESIS PROTEIN LAS1L"/>
    <property type="match status" value="1"/>
</dbReference>
<evidence type="ECO:0008006" key="4">
    <source>
        <dbReference type="Google" id="ProtNLM"/>
    </source>
</evidence>
<dbReference type="GO" id="GO:0004519">
    <property type="term" value="F:endonuclease activity"/>
    <property type="evidence" value="ECO:0007669"/>
    <property type="project" value="InterPro"/>
</dbReference>
<evidence type="ECO:0000313" key="3">
    <source>
        <dbReference type="Proteomes" id="UP000053664"/>
    </source>
</evidence>